<keyword evidence="8" id="KW-0966">Cell projection</keyword>
<dbReference type="AlphaFoldDB" id="A0A5F8G9S3"/>
<dbReference type="PROSITE" id="PS50056">
    <property type="entry name" value="TYR_PHOSPHATASE_2"/>
    <property type="match status" value="1"/>
</dbReference>
<evidence type="ECO:0000259" key="10">
    <source>
        <dbReference type="PROSITE" id="PS50056"/>
    </source>
</evidence>
<keyword evidence="4 9" id="KW-0812">Transmembrane</keyword>
<keyword evidence="6 9" id="KW-1133">Transmembrane helix</keyword>
<dbReference type="InterPro" id="IPR045102">
    <property type="entry name" value="PTP_VSP_TPTE"/>
</dbReference>
<sequence>MVTGFFFQYWPLSFRFLVLLSDKSPISCSLSQSLLLCCCWLQKEHGKEGEDLKEEEVEKEPEQKEVEIKEKLKEIQFSVESRIPSVLVPLPNNDTLESTPAPDCQSKKDFFHTKPFFFGSKFPSERRKINFFWTEATQYLTTINEYFGSFRSITLRNKVYPSQDEDTVRDFTGKLENLDEEEELAKRSSISGTIQLVVLSLPVRYERLQTKNARRMFSIFLLLLHVVLLTVALINTPTGSRLPFHFRALFLAFCTFFLLDVMAQAFVEGLKSYFSSVINIIDLFGILLVLTLDILYINFYIEGTSHLPRLTFILKGIRLFVLIRVFKLARGKRKFEKAIRKMVSENKRRYKKDGFDLDLTYVTDNVIAMSFPSSGRESFYRNPIKEVVKFLDLKHRDHYKIYNLCSEKTYNPSFFHNRVERFPIDDHNVPSIIDMLKFVDSVFEWMEQDSENVIVVHCLGGKGRTGTMICIWLIASEQFETAKESLEYFGKRRTDLTSGTKYQGVETPSQSRYVEYFALIKNKYNWTVPQKRMLQIRAIIIYSIQGVGRGDGSDLKISVIANKRQVFSCKFSSSKNCQVFCHENVDSITVKFSDCPNIYGDVKIKFFSSSAIPKLYDKCSFFFWFNTAFIDNNRLYLSRNELDNPHKQKTWNIYRENFAVELLF</sequence>
<evidence type="ECO:0000256" key="4">
    <source>
        <dbReference type="ARBA" id="ARBA00022692"/>
    </source>
</evidence>
<feature type="domain" description="C2 tensin-type" evidence="12">
    <location>
        <begin position="531"/>
        <end position="664"/>
    </location>
</feature>
<dbReference type="InterPro" id="IPR051281">
    <property type="entry name" value="Dual-spec_lipid-protein_phosph"/>
</dbReference>
<dbReference type="OMA" id="EFAVEIY"/>
<evidence type="ECO:0000256" key="1">
    <source>
        <dbReference type="ARBA" id="ARBA00004141"/>
    </source>
</evidence>
<dbReference type="SUPFAM" id="SSF49562">
    <property type="entry name" value="C2 domain (Calcium/lipid-binding domain, CaLB)"/>
    <property type="match status" value="1"/>
</dbReference>
<evidence type="ECO:0000256" key="8">
    <source>
        <dbReference type="ARBA" id="ARBA00023273"/>
    </source>
</evidence>
<dbReference type="SMART" id="SM01326">
    <property type="entry name" value="PTEN_C2"/>
    <property type="match status" value="1"/>
</dbReference>
<dbReference type="PROSITE" id="PS00383">
    <property type="entry name" value="TYR_PHOSPHATASE_1"/>
    <property type="match status" value="1"/>
</dbReference>
<comment type="similarity">
    <text evidence="3">Belongs to the PTEN phosphatase protein family.</text>
</comment>
<reference evidence="13" key="3">
    <citation type="submission" date="2025-09" db="UniProtKB">
        <authorList>
            <consortium name="Ensembl"/>
        </authorList>
    </citation>
    <scope>IDENTIFICATION</scope>
</reference>
<dbReference type="InParanoid" id="A0A5F8G9S3"/>
<dbReference type="PROSITE" id="PS51182">
    <property type="entry name" value="C2_TENSIN"/>
    <property type="match status" value="1"/>
</dbReference>
<protein>
    <submittedName>
        <fullName evidence="13">Phosphatidylinositol 3,4,5-trisphosphate 3-phosphatase TPTE2-like</fullName>
    </submittedName>
</protein>
<reference evidence="13 14" key="1">
    <citation type="journal article" date="2007" name="Nature">
        <title>Genome of the marsupial Monodelphis domestica reveals innovation in non-coding sequences.</title>
        <authorList>
            <person name="Mikkelsen T.S."/>
            <person name="Wakefield M.J."/>
            <person name="Aken B."/>
            <person name="Amemiya C.T."/>
            <person name="Chang J.L."/>
            <person name="Duke S."/>
            <person name="Garber M."/>
            <person name="Gentles A.J."/>
            <person name="Goodstadt L."/>
            <person name="Heger A."/>
            <person name="Jurka J."/>
            <person name="Kamal M."/>
            <person name="Mauceli E."/>
            <person name="Searle S.M."/>
            <person name="Sharpe T."/>
            <person name="Baker M.L."/>
            <person name="Batzer M.A."/>
            <person name="Benos P.V."/>
            <person name="Belov K."/>
            <person name="Clamp M."/>
            <person name="Cook A."/>
            <person name="Cuff J."/>
            <person name="Das R."/>
            <person name="Davidow L."/>
            <person name="Deakin J.E."/>
            <person name="Fazzari M.J."/>
            <person name="Glass J.L."/>
            <person name="Grabherr M."/>
            <person name="Greally J.M."/>
            <person name="Gu W."/>
            <person name="Hore T.A."/>
            <person name="Huttley G.A."/>
            <person name="Kleber M."/>
            <person name="Jirtle R.L."/>
            <person name="Koina E."/>
            <person name="Lee J.T."/>
            <person name="Mahony S."/>
            <person name="Marra M.A."/>
            <person name="Miller R.D."/>
            <person name="Nicholls R.D."/>
            <person name="Oda M."/>
            <person name="Papenfuss A.T."/>
            <person name="Parra Z.E."/>
            <person name="Pollock D.D."/>
            <person name="Ray D.A."/>
            <person name="Schein J.E."/>
            <person name="Speed T.P."/>
            <person name="Thompson K."/>
            <person name="VandeBerg J.L."/>
            <person name="Wade C.M."/>
            <person name="Walker J.A."/>
            <person name="Waters P.D."/>
            <person name="Webber C."/>
            <person name="Weidman J.R."/>
            <person name="Xie X."/>
            <person name="Zody M.C."/>
            <person name="Baldwin J."/>
            <person name="Abdouelleil A."/>
            <person name="Abdulkadir J."/>
            <person name="Abebe A."/>
            <person name="Abera B."/>
            <person name="Abreu J."/>
            <person name="Acer S.C."/>
            <person name="Aftuck L."/>
            <person name="Alexander A."/>
            <person name="An P."/>
            <person name="Anderson E."/>
            <person name="Anderson S."/>
            <person name="Arachi H."/>
            <person name="Azer M."/>
            <person name="Bachantsang P."/>
            <person name="Barry A."/>
            <person name="Bayul T."/>
            <person name="Berlin A."/>
            <person name="Bessette D."/>
            <person name="Bloom T."/>
            <person name="Bloom T."/>
            <person name="Boguslavskiy L."/>
            <person name="Bonnet C."/>
            <person name="Boukhgalter B."/>
            <person name="Bourzgui I."/>
            <person name="Brown A."/>
            <person name="Cahill P."/>
            <person name="Channer S."/>
            <person name="Cheshatsang Y."/>
            <person name="Chuda L."/>
            <person name="Citroen M."/>
            <person name="Collymore A."/>
            <person name="Cooke P."/>
            <person name="Costello M."/>
            <person name="D'Aco K."/>
            <person name="Daza R."/>
            <person name="De Haan G."/>
            <person name="DeGray S."/>
            <person name="DeMaso C."/>
            <person name="Dhargay N."/>
            <person name="Dooley K."/>
            <person name="Dooley E."/>
            <person name="Doricent M."/>
            <person name="Dorje P."/>
            <person name="Dorjee K."/>
            <person name="Dupes A."/>
            <person name="Elong R."/>
            <person name="Falk J."/>
            <person name="Farina A."/>
            <person name="Faro S."/>
            <person name="Ferguson D."/>
            <person name="Fisher S."/>
            <person name="Foley C.D."/>
            <person name="Franke A."/>
            <person name="Friedrich D."/>
            <person name="Gadbois L."/>
            <person name="Gearin G."/>
            <person name="Gearin C.R."/>
            <person name="Giannoukos G."/>
            <person name="Goode T."/>
            <person name="Graham J."/>
            <person name="Grandbois E."/>
            <person name="Grewal S."/>
            <person name="Gyaltsen K."/>
            <person name="Hafez N."/>
            <person name="Hagos B."/>
            <person name="Hall J."/>
            <person name="Henson C."/>
            <person name="Hollinger A."/>
            <person name="Honan T."/>
            <person name="Huard M.D."/>
            <person name="Hughes L."/>
            <person name="Hurhula B."/>
            <person name="Husby M.E."/>
            <person name="Kamat A."/>
            <person name="Kanga B."/>
            <person name="Kashin S."/>
            <person name="Khazanovich D."/>
            <person name="Kisner P."/>
            <person name="Lance K."/>
            <person name="Lara M."/>
            <person name="Lee W."/>
            <person name="Lennon N."/>
            <person name="Letendre F."/>
            <person name="LeVine R."/>
            <person name="Lipovsky A."/>
            <person name="Liu X."/>
            <person name="Liu J."/>
            <person name="Liu S."/>
            <person name="Lokyitsang T."/>
            <person name="Lokyitsang Y."/>
            <person name="Lubonja R."/>
            <person name="Lui A."/>
            <person name="MacDonald P."/>
            <person name="Magnisalis V."/>
            <person name="Maru K."/>
            <person name="Matthews C."/>
            <person name="McCusker W."/>
            <person name="McDonough S."/>
            <person name="Mehta T."/>
            <person name="Meldrim J."/>
            <person name="Meneus L."/>
            <person name="Mihai O."/>
            <person name="Mihalev A."/>
            <person name="Mihova T."/>
            <person name="Mittelman R."/>
            <person name="Mlenga V."/>
            <person name="Montmayeur A."/>
            <person name="Mulrain L."/>
            <person name="Navidi A."/>
            <person name="Naylor J."/>
            <person name="Negash T."/>
            <person name="Nguyen T."/>
            <person name="Nguyen N."/>
            <person name="Nicol R."/>
            <person name="Norbu C."/>
            <person name="Norbu N."/>
            <person name="Novod N."/>
            <person name="O'Neill B."/>
            <person name="Osman S."/>
            <person name="Markiewicz E."/>
            <person name="Oyono O.L."/>
            <person name="Patti C."/>
            <person name="Phunkhang P."/>
            <person name="Pierre F."/>
            <person name="Priest M."/>
            <person name="Raghuraman S."/>
            <person name="Rege F."/>
            <person name="Reyes R."/>
            <person name="Rise C."/>
            <person name="Rogov P."/>
            <person name="Ross K."/>
            <person name="Ryan E."/>
            <person name="Settipalli S."/>
            <person name="Shea T."/>
            <person name="Sherpa N."/>
            <person name="Shi L."/>
            <person name="Shih D."/>
            <person name="Sparrow T."/>
            <person name="Spaulding J."/>
            <person name="Stalker J."/>
            <person name="Stange-Thomann N."/>
            <person name="Stavropoulos S."/>
            <person name="Stone C."/>
            <person name="Strader C."/>
            <person name="Tesfaye S."/>
            <person name="Thomson T."/>
            <person name="Thoulutsang Y."/>
            <person name="Thoulutsang D."/>
            <person name="Topham K."/>
            <person name="Topping I."/>
            <person name="Tsamla T."/>
            <person name="Vassiliev H."/>
            <person name="Vo A."/>
            <person name="Wangchuk T."/>
            <person name="Wangdi T."/>
            <person name="Weiand M."/>
            <person name="Wilkinson J."/>
            <person name="Wilson A."/>
            <person name="Yadav S."/>
            <person name="Young G."/>
            <person name="Yu Q."/>
            <person name="Zembek L."/>
            <person name="Zhong D."/>
            <person name="Zimmer A."/>
            <person name="Zwirko Z."/>
            <person name="Jaffe D.B."/>
            <person name="Alvarez P."/>
            <person name="Brockman W."/>
            <person name="Butler J."/>
            <person name="Chin C."/>
            <person name="Gnerre S."/>
            <person name="MacCallum I."/>
            <person name="Graves J.A."/>
            <person name="Ponting C.P."/>
            <person name="Breen M."/>
            <person name="Samollow P.B."/>
            <person name="Lander E.S."/>
            <person name="Lindblad-Toh K."/>
        </authorList>
    </citation>
    <scope>NUCLEOTIDE SEQUENCE [LARGE SCALE GENOMIC DNA]</scope>
</reference>
<dbReference type="Ensembl" id="ENSMODT00000074877.1">
    <property type="protein sequence ID" value="ENSMODP00000044136.1"/>
    <property type="gene ID" value="ENSMODG00000010391.4"/>
</dbReference>
<dbReference type="Pfam" id="PF10409">
    <property type="entry name" value="PTEN_C2"/>
    <property type="match status" value="1"/>
</dbReference>
<feature type="domain" description="Tyrosine specific protein phosphatases" evidence="10">
    <location>
        <begin position="433"/>
        <end position="496"/>
    </location>
</feature>
<dbReference type="InterPro" id="IPR029021">
    <property type="entry name" value="Prot-tyrosine_phosphatase-like"/>
</dbReference>
<dbReference type="PROSITE" id="PS51181">
    <property type="entry name" value="PPASE_TENSIN"/>
    <property type="match status" value="1"/>
</dbReference>
<evidence type="ECO:0000256" key="5">
    <source>
        <dbReference type="ARBA" id="ARBA00022801"/>
    </source>
</evidence>
<evidence type="ECO:0000259" key="11">
    <source>
        <dbReference type="PROSITE" id="PS51181"/>
    </source>
</evidence>
<dbReference type="Pfam" id="PF22785">
    <property type="entry name" value="Tc-R-P"/>
    <property type="match status" value="1"/>
</dbReference>
<dbReference type="Proteomes" id="UP000002280">
    <property type="component" value="Chromosome 4"/>
</dbReference>
<dbReference type="InterPro" id="IPR016130">
    <property type="entry name" value="Tyr_Pase_AS"/>
</dbReference>
<keyword evidence="14" id="KW-1185">Reference proteome</keyword>
<dbReference type="PANTHER" id="PTHR12305">
    <property type="entry name" value="PHOSPHATASE WITH HOMOLOGY TO TENSIN"/>
    <property type="match status" value="1"/>
</dbReference>
<dbReference type="FunFam" id="2.60.40.1110:FF:000004">
    <property type="entry name" value="Voltage-sensor containing phosphatase"/>
    <property type="match status" value="1"/>
</dbReference>
<evidence type="ECO:0000259" key="12">
    <source>
        <dbReference type="PROSITE" id="PS51182"/>
    </source>
</evidence>
<evidence type="ECO:0000256" key="7">
    <source>
        <dbReference type="ARBA" id="ARBA00023136"/>
    </source>
</evidence>
<comment type="subcellular location">
    <subcellularLocation>
        <location evidence="2">Cell projection</location>
    </subcellularLocation>
    <subcellularLocation>
        <location evidence="1">Membrane</location>
        <topology evidence="1">Multi-pass membrane protein</topology>
    </subcellularLocation>
</comment>
<accession>A0A5F8G9S3</accession>
<dbReference type="STRING" id="13616.ENSMODP00000044136"/>
<dbReference type="SMART" id="SM00404">
    <property type="entry name" value="PTPc_motif"/>
    <property type="match status" value="1"/>
</dbReference>
<evidence type="ECO:0000256" key="3">
    <source>
        <dbReference type="ARBA" id="ARBA00007881"/>
    </source>
</evidence>
<dbReference type="InterPro" id="IPR027359">
    <property type="entry name" value="Volt_channel_dom_sf"/>
</dbReference>
<dbReference type="InterPro" id="IPR029023">
    <property type="entry name" value="Tensin_phosphatase"/>
</dbReference>
<dbReference type="Gene3D" id="2.60.40.1110">
    <property type="match status" value="1"/>
</dbReference>
<dbReference type="GO" id="GO:0005216">
    <property type="term" value="F:monoatomic ion channel activity"/>
    <property type="evidence" value="ECO:0007669"/>
    <property type="project" value="InterPro"/>
</dbReference>
<dbReference type="InterPro" id="IPR000387">
    <property type="entry name" value="Tyr_Pase_dom"/>
</dbReference>
<dbReference type="Gene3D" id="3.90.190.10">
    <property type="entry name" value="Protein tyrosine phosphatase superfamily"/>
    <property type="match status" value="1"/>
</dbReference>
<dbReference type="GO" id="GO:0016314">
    <property type="term" value="F:phosphatidylinositol-3,4,5-trisphosphate 3-phosphatase activity"/>
    <property type="evidence" value="ECO:0000318"/>
    <property type="project" value="GO_Central"/>
</dbReference>
<proteinExistence type="inferred from homology"/>
<evidence type="ECO:0000313" key="13">
    <source>
        <dbReference type="Ensembl" id="ENSMODP00000044136.1"/>
    </source>
</evidence>
<keyword evidence="5" id="KW-0378">Hydrolase</keyword>
<feature type="transmembrane region" description="Helical" evidence="9">
    <location>
        <begin position="246"/>
        <end position="267"/>
    </location>
</feature>
<dbReference type="Gene3D" id="1.20.120.350">
    <property type="entry name" value="Voltage-gated potassium channels. Chain C"/>
    <property type="match status" value="1"/>
</dbReference>
<dbReference type="GO" id="GO:0005829">
    <property type="term" value="C:cytosol"/>
    <property type="evidence" value="ECO:0000318"/>
    <property type="project" value="GO_Central"/>
</dbReference>
<dbReference type="SUPFAM" id="SSF52799">
    <property type="entry name" value="(Phosphotyrosine protein) phosphatases II"/>
    <property type="match status" value="1"/>
</dbReference>
<evidence type="ECO:0000313" key="14">
    <source>
        <dbReference type="Proteomes" id="UP000002280"/>
    </source>
</evidence>
<dbReference type="InterPro" id="IPR003595">
    <property type="entry name" value="Tyr_Pase_cat"/>
</dbReference>
<dbReference type="FunCoup" id="A0A5F8G9S3">
    <property type="interactions" value="59"/>
</dbReference>
<feature type="transmembrane region" description="Helical" evidence="9">
    <location>
        <begin position="279"/>
        <end position="301"/>
    </location>
</feature>
<dbReference type="CDD" id="cd14510">
    <property type="entry name" value="PTP_VSP_TPTE"/>
    <property type="match status" value="1"/>
</dbReference>
<dbReference type="Bgee" id="ENSMODG00000010391">
    <property type="expression patterns" value="Expressed in spermatocyte and 2 other cell types or tissues"/>
</dbReference>
<dbReference type="GO" id="GO:0042995">
    <property type="term" value="C:cell projection"/>
    <property type="evidence" value="ECO:0007669"/>
    <property type="project" value="UniProtKB-SubCell"/>
</dbReference>
<dbReference type="GO" id="GO:0016020">
    <property type="term" value="C:membrane"/>
    <property type="evidence" value="ECO:0007669"/>
    <property type="project" value="UniProtKB-SubCell"/>
</dbReference>
<dbReference type="InterPro" id="IPR005821">
    <property type="entry name" value="Ion_trans_dom"/>
</dbReference>
<dbReference type="PANTHER" id="PTHR12305:SF60">
    <property type="entry name" value="PHOSPHATIDYLINOSITOL 3,4,5-TRISPHOSPHATE 3-PHOSPHATASE TPTE2-RELATED"/>
    <property type="match status" value="1"/>
</dbReference>
<dbReference type="InterPro" id="IPR014020">
    <property type="entry name" value="Tensin_C2-dom"/>
</dbReference>
<feature type="domain" description="Phosphatase tensin-type" evidence="11">
    <location>
        <begin position="348"/>
        <end position="524"/>
    </location>
</feature>
<keyword evidence="7 9" id="KW-0472">Membrane</keyword>
<dbReference type="FunFam" id="3.90.190.10:FF:000053">
    <property type="entry name" value="Phosphatidylinositol 3,4,5-trisphosphate 3-phosphatase TPTE2"/>
    <property type="match status" value="1"/>
</dbReference>
<evidence type="ECO:0000256" key="9">
    <source>
        <dbReference type="SAM" id="Phobius"/>
    </source>
</evidence>
<organism evidence="13 14">
    <name type="scientific">Monodelphis domestica</name>
    <name type="common">Gray short-tailed opossum</name>
    <dbReference type="NCBI Taxonomy" id="13616"/>
    <lineage>
        <taxon>Eukaryota</taxon>
        <taxon>Metazoa</taxon>
        <taxon>Chordata</taxon>
        <taxon>Craniata</taxon>
        <taxon>Vertebrata</taxon>
        <taxon>Euteleostomi</taxon>
        <taxon>Mammalia</taxon>
        <taxon>Metatheria</taxon>
        <taxon>Didelphimorphia</taxon>
        <taxon>Didelphidae</taxon>
        <taxon>Monodelphis</taxon>
    </lineage>
</organism>
<feature type="transmembrane region" description="Helical" evidence="9">
    <location>
        <begin position="216"/>
        <end position="234"/>
    </location>
</feature>
<reference evidence="13" key="2">
    <citation type="submission" date="2025-08" db="UniProtKB">
        <authorList>
            <consortium name="Ensembl"/>
        </authorList>
    </citation>
    <scope>IDENTIFICATION</scope>
</reference>
<dbReference type="SUPFAM" id="SSF81324">
    <property type="entry name" value="Voltage-gated potassium channels"/>
    <property type="match status" value="1"/>
</dbReference>
<evidence type="ECO:0000256" key="6">
    <source>
        <dbReference type="ARBA" id="ARBA00022989"/>
    </source>
</evidence>
<evidence type="ECO:0000256" key="2">
    <source>
        <dbReference type="ARBA" id="ARBA00004316"/>
    </source>
</evidence>
<dbReference type="InterPro" id="IPR035892">
    <property type="entry name" value="C2_domain_sf"/>
</dbReference>
<name>A0A5F8G9S3_MONDO</name>
<dbReference type="Pfam" id="PF00520">
    <property type="entry name" value="Ion_trans"/>
    <property type="match status" value="1"/>
</dbReference>
<dbReference type="GeneTree" id="ENSGT00940000154335"/>